<gene>
    <name evidence="3" type="ORF">BJ125_11669</name>
    <name evidence="4" type="ORF">SAMN05892882_11669</name>
</gene>
<evidence type="ECO:0000313" key="6">
    <source>
        <dbReference type="Proteomes" id="UP000256343"/>
    </source>
</evidence>
<dbReference type="Proteomes" id="UP000252631">
    <property type="component" value="Unassembled WGS sequence"/>
</dbReference>
<dbReference type="CDD" id="cd00291">
    <property type="entry name" value="SirA_YedF_YeeD"/>
    <property type="match status" value="1"/>
</dbReference>
<evidence type="ECO:0000259" key="2">
    <source>
        <dbReference type="PROSITE" id="PS01148"/>
    </source>
</evidence>
<evidence type="ECO:0000256" key="1">
    <source>
        <dbReference type="ARBA" id="ARBA00008984"/>
    </source>
</evidence>
<comment type="similarity">
    <text evidence="1">Belongs to the sulfur carrier protein TusA family.</text>
</comment>
<accession>A0A336JWT9</accession>
<dbReference type="EMBL" id="UFQQ01000016">
    <property type="protein sequence ID" value="SSW92094.1"/>
    <property type="molecule type" value="Genomic_DNA"/>
</dbReference>
<dbReference type="PANTHER" id="PTHR33279:SF6">
    <property type="entry name" value="SULFUR CARRIER PROTEIN YEDF-RELATED"/>
    <property type="match status" value="1"/>
</dbReference>
<sequence>MAKTVLDLTGLKCPLPVLKTRKALPRLQAGDLLEVRCTDPMALIDIPVLIGETGDRLISSGRSDQAIVFVIEKCARSSAVDESIGE</sequence>
<name>A0A336JWT9_9BRAD</name>
<feature type="domain" description="UPF0033" evidence="2">
    <location>
        <begin position="6"/>
        <end position="30"/>
    </location>
</feature>
<reference evidence="3 6" key="2">
    <citation type="submission" date="2018-07" db="EMBL/GenBank/DDBJ databases">
        <title>Genomic Encyclopedia of Archaeal and Bacterial Type Strains, Phase II (KMG-II): from individual species to whole genera.</title>
        <authorList>
            <person name="Goeker M."/>
        </authorList>
    </citation>
    <scope>NUCLEOTIDE SEQUENCE [LARGE SCALE GENOMIC DNA]</scope>
    <source>
        <strain evidence="3 6">JA575</strain>
    </source>
</reference>
<dbReference type="EMBL" id="QRDT01000016">
    <property type="protein sequence ID" value="RED30561.1"/>
    <property type="molecule type" value="Genomic_DNA"/>
</dbReference>
<protein>
    <submittedName>
        <fullName evidence="4">tRNA 2-thiouridine synthesizing protein A</fullName>
    </submittedName>
</protein>
<dbReference type="AlphaFoldDB" id="A0A336JWT9"/>
<keyword evidence="6" id="KW-1185">Reference proteome</keyword>
<organism evidence="4 5">
    <name type="scientific">Rhodopseudomonas pentothenatexigens</name>
    <dbReference type="NCBI Taxonomy" id="999699"/>
    <lineage>
        <taxon>Bacteria</taxon>
        <taxon>Pseudomonadati</taxon>
        <taxon>Pseudomonadota</taxon>
        <taxon>Alphaproteobacteria</taxon>
        <taxon>Hyphomicrobiales</taxon>
        <taxon>Nitrobacteraceae</taxon>
        <taxon>Rhodopseudomonas</taxon>
    </lineage>
</organism>
<dbReference type="Proteomes" id="UP000256343">
    <property type="component" value="Unassembled WGS sequence"/>
</dbReference>
<dbReference type="Pfam" id="PF01206">
    <property type="entry name" value="TusA"/>
    <property type="match status" value="1"/>
</dbReference>
<dbReference type="PANTHER" id="PTHR33279">
    <property type="entry name" value="SULFUR CARRIER PROTEIN YEDF-RELATED"/>
    <property type="match status" value="1"/>
</dbReference>
<dbReference type="RefSeq" id="WP_114359170.1">
    <property type="nucleotide sequence ID" value="NZ_QRDT01000016.1"/>
</dbReference>
<dbReference type="InterPro" id="IPR001455">
    <property type="entry name" value="TusA-like"/>
</dbReference>
<dbReference type="PROSITE" id="PS01148">
    <property type="entry name" value="UPF0033"/>
    <property type="match status" value="1"/>
</dbReference>
<dbReference type="OrthoDB" id="9797551at2"/>
<evidence type="ECO:0000313" key="4">
    <source>
        <dbReference type="EMBL" id="SSW92094.1"/>
    </source>
</evidence>
<dbReference type="SUPFAM" id="SSF64307">
    <property type="entry name" value="SirA-like"/>
    <property type="match status" value="1"/>
</dbReference>
<reference evidence="4 5" key="1">
    <citation type="submission" date="2017-08" db="EMBL/GenBank/DDBJ databases">
        <authorList>
            <person name="de Groot N.N."/>
        </authorList>
    </citation>
    <scope>NUCLEOTIDE SEQUENCE [LARGE SCALE GENOMIC DNA]</scope>
    <source>
        <strain evidence="4 5">JA575</strain>
    </source>
</reference>
<proteinExistence type="inferred from homology"/>
<evidence type="ECO:0000313" key="5">
    <source>
        <dbReference type="Proteomes" id="UP000252631"/>
    </source>
</evidence>
<dbReference type="Gene3D" id="3.30.110.40">
    <property type="entry name" value="TusA-like domain"/>
    <property type="match status" value="1"/>
</dbReference>
<dbReference type="InterPro" id="IPR036868">
    <property type="entry name" value="TusA-like_sf"/>
</dbReference>
<evidence type="ECO:0000313" key="3">
    <source>
        <dbReference type="EMBL" id="RED30561.1"/>
    </source>
</evidence>